<dbReference type="Proteomes" id="UP000608522">
    <property type="component" value="Unassembled WGS sequence"/>
</dbReference>
<reference evidence="2" key="1">
    <citation type="submission" date="2023-07" db="EMBL/GenBank/DDBJ databases">
        <title>Whole genome shotgun sequence of Streptomyces spororaveus NBRC 15456.</title>
        <authorList>
            <person name="Komaki H."/>
            <person name="Tamura T."/>
        </authorList>
    </citation>
    <scope>NUCLEOTIDE SEQUENCE [LARGE SCALE GENOMIC DNA]</scope>
    <source>
        <strain evidence="2">NBRC 15456</strain>
    </source>
</reference>
<sequence length="98" mass="10284">MIRGERPVPEPVLPDWEIPLYAHGLTVPEAPPTRVDHEAAVGPLMLGVFNVDRARAVTAFERLAAPAPSVACRGHGDPLTVDAARSLAKAAREAAATG</sequence>
<accession>A0ABQ3TNA5</accession>
<evidence type="ECO:0000313" key="2">
    <source>
        <dbReference type="Proteomes" id="UP000608522"/>
    </source>
</evidence>
<comment type="caution">
    <text evidence="1">The sequence shown here is derived from an EMBL/GenBank/DDBJ whole genome shotgun (WGS) entry which is preliminary data.</text>
</comment>
<protein>
    <submittedName>
        <fullName evidence="1">Uncharacterized protein</fullName>
    </submittedName>
</protein>
<gene>
    <name evidence="1" type="ORF">Sspor_73630</name>
</gene>
<evidence type="ECO:0000313" key="1">
    <source>
        <dbReference type="EMBL" id="GHI81802.1"/>
    </source>
</evidence>
<organism evidence="1 2">
    <name type="scientific">Streptomyces spororaveus</name>
    <dbReference type="NCBI Taxonomy" id="284039"/>
    <lineage>
        <taxon>Bacteria</taxon>
        <taxon>Bacillati</taxon>
        <taxon>Actinomycetota</taxon>
        <taxon>Actinomycetes</taxon>
        <taxon>Kitasatosporales</taxon>
        <taxon>Streptomycetaceae</taxon>
        <taxon>Streptomyces</taxon>
    </lineage>
</organism>
<keyword evidence="2" id="KW-1185">Reference proteome</keyword>
<proteinExistence type="predicted"/>
<name>A0ABQ3TNA5_9ACTN</name>
<dbReference type="EMBL" id="BNED01000005">
    <property type="protein sequence ID" value="GHI81802.1"/>
    <property type="molecule type" value="Genomic_DNA"/>
</dbReference>